<protein>
    <submittedName>
        <fullName evidence="3">CLUMA_CG008757, isoform A</fullName>
    </submittedName>
</protein>
<evidence type="ECO:0000313" key="4">
    <source>
        <dbReference type="Proteomes" id="UP000183832"/>
    </source>
</evidence>
<keyword evidence="1" id="KW-0175">Coiled coil</keyword>
<evidence type="ECO:0000256" key="1">
    <source>
        <dbReference type="SAM" id="Coils"/>
    </source>
</evidence>
<proteinExistence type="predicted"/>
<evidence type="ECO:0000256" key="2">
    <source>
        <dbReference type="SAM" id="MobiDB-lite"/>
    </source>
</evidence>
<feature type="region of interest" description="Disordered" evidence="2">
    <location>
        <begin position="1"/>
        <end position="26"/>
    </location>
</feature>
<evidence type="ECO:0000313" key="3">
    <source>
        <dbReference type="EMBL" id="CRK95169.1"/>
    </source>
</evidence>
<dbReference type="EMBL" id="CVRI01000041">
    <property type="protein sequence ID" value="CRK95169.1"/>
    <property type="molecule type" value="Genomic_DNA"/>
</dbReference>
<dbReference type="Proteomes" id="UP000183832">
    <property type="component" value="Unassembled WGS sequence"/>
</dbReference>
<keyword evidence="4" id="KW-1185">Reference proteome</keyword>
<feature type="compositionally biased region" description="Basic and acidic residues" evidence="2">
    <location>
        <begin position="16"/>
        <end position="26"/>
    </location>
</feature>
<organism evidence="3 4">
    <name type="scientific">Clunio marinus</name>
    <dbReference type="NCBI Taxonomy" id="568069"/>
    <lineage>
        <taxon>Eukaryota</taxon>
        <taxon>Metazoa</taxon>
        <taxon>Ecdysozoa</taxon>
        <taxon>Arthropoda</taxon>
        <taxon>Hexapoda</taxon>
        <taxon>Insecta</taxon>
        <taxon>Pterygota</taxon>
        <taxon>Neoptera</taxon>
        <taxon>Endopterygota</taxon>
        <taxon>Diptera</taxon>
        <taxon>Nematocera</taxon>
        <taxon>Chironomoidea</taxon>
        <taxon>Chironomidae</taxon>
        <taxon>Clunio</taxon>
    </lineage>
</organism>
<gene>
    <name evidence="3" type="ORF">CLUMA_CG008757</name>
</gene>
<accession>A0A1J1I9R0</accession>
<sequence length="233" mass="27874">MAGLKTNTHVKFPTLQHEKKEKKKREQERLLIPFSFNNTAPDLSLAFSIQIQRFHVFGISGLKNNLNTDKRKLLSLRREKNLEERDTREVEDEKSYPQFYSGQKRKNNINGNCRLRFCTRQGNGILICERHMYGSDLHVYDFKRLCTELTLQMNLFLDIYPVIPGFWRQLITEARYLQRHIVIKRTVRKLSKLSYNSRVVDSVWISFMQKLSDVKKKFDEIIYFEVLRPFTNY</sequence>
<feature type="coiled-coil region" evidence="1">
    <location>
        <begin position="59"/>
        <end position="93"/>
    </location>
</feature>
<name>A0A1J1I9R0_9DIPT</name>
<dbReference type="AlphaFoldDB" id="A0A1J1I9R0"/>
<reference evidence="3 4" key="1">
    <citation type="submission" date="2015-04" db="EMBL/GenBank/DDBJ databases">
        <authorList>
            <person name="Syromyatnikov M.Y."/>
            <person name="Popov V.N."/>
        </authorList>
    </citation>
    <scope>NUCLEOTIDE SEQUENCE [LARGE SCALE GENOMIC DNA]</scope>
</reference>